<evidence type="ECO:0000313" key="14">
    <source>
        <dbReference type="Proteomes" id="UP000717515"/>
    </source>
</evidence>
<protein>
    <recommendedName>
        <fullName evidence="12">VLRF1 domain-containing protein</fullName>
    </recommendedName>
</protein>
<gene>
    <name evidence="13" type="ORF">KVV02_001874</name>
</gene>
<evidence type="ECO:0000256" key="6">
    <source>
        <dbReference type="ARBA" id="ARBA00022759"/>
    </source>
</evidence>
<keyword evidence="8" id="KW-0040">ANK repeat</keyword>
<comment type="caution">
    <text evidence="13">The sequence shown here is derived from an EMBL/GenBank/DDBJ whole genome shotgun (WGS) entry which is preliminary data.</text>
</comment>
<evidence type="ECO:0000256" key="8">
    <source>
        <dbReference type="ARBA" id="ARBA00023043"/>
    </source>
</evidence>
<name>A0A9P8ACK6_MORAP</name>
<proteinExistence type="inferred from homology"/>
<keyword evidence="6" id="KW-0255">Endonuclease</keyword>
<dbReference type="PANTHER" id="PTHR16036:SF2">
    <property type="entry name" value="TRNA ENDONUCLEASE ANKZF1"/>
    <property type="match status" value="1"/>
</dbReference>
<dbReference type="AlphaFoldDB" id="A0A9P8ACK6"/>
<comment type="domain">
    <text evidence="10">The VLRF1 domain mediates binding to the 60S ribosomal subunit.</text>
</comment>
<evidence type="ECO:0000256" key="4">
    <source>
        <dbReference type="ARBA" id="ARBA00022722"/>
    </source>
</evidence>
<keyword evidence="3 10" id="KW-0963">Cytoplasm</keyword>
<dbReference type="GO" id="GO:0004519">
    <property type="term" value="F:endonuclease activity"/>
    <property type="evidence" value="ECO:0007669"/>
    <property type="project" value="UniProtKB-KW"/>
</dbReference>
<dbReference type="GO" id="GO:0005737">
    <property type="term" value="C:cytoplasm"/>
    <property type="evidence" value="ECO:0007669"/>
    <property type="project" value="UniProtKB-SubCell"/>
</dbReference>
<dbReference type="PANTHER" id="PTHR16036">
    <property type="entry name" value="ANKYRIN REPEAT AND ZINC FINGER DOMAIN-CONTAINING PROTEIN 1"/>
    <property type="match status" value="1"/>
</dbReference>
<accession>A0A9P8ACK6</accession>
<evidence type="ECO:0000256" key="1">
    <source>
        <dbReference type="ARBA" id="ARBA00004496"/>
    </source>
</evidence>
<dbReference type="EMBL" id="JAIFTL010000011">
    <property type="protein sequence ID" value="KAG9326924.1"/>
    <property type="molecule type" value="Genomic_DNA"/>
</dbReference>
<dbReference type="Proteomes" id="UP000717515">
    <property type="component" value="Unassembled WGS sequence"/>
</dbReference>
<feature type="compositionally biased region" description="Basic and acidic residues" evidence="11">
    <location>
        <begin position="179"/>
        <end position="189"/>
    </location>
</feature>
<evidence type="ECO:0000259" key="12">
    <source>
        <dbReference type="PROSITE" id="PS52044"/>
    </source>
</evidence>
<evidence type="ECO:0000256" key="5">
    <source>
        <dbReference type="ARBA" id="ARBA00022737"/>
    </source>
</evidence>
<evidence type="ECO:0000256" key="2">
    <source>
        <dbReference type="ARBA" id="ARBA00009262"/>
    </source>
</evidence>
<dbReference type="GO" id="GO:0036503">
    <property type="term" value="P:ERAD pathway"/>
    <property type="evidence" value="ECO:0007669"/>
    <property type="project" value="TreeGrafter"/>
</dbReference>
<feature type="region of interest" description="Disordered" evidence="11">
    <location>
        <begin position="179"/>
        <end position="199"/>
    </location>
</feature>
<reference evidence="13" key="1">
    <citation type="submission" date="2021-07" db="EMBL/GenBank/DDBJ databases">
        <title>Draft genome of Mortierella alpina, strain LL118, isolated from an aspen leaf litter sample.</title>
        <authorList>
            <person name="Yang S."/>
            <person name="Vinatzer B.A."/>
        </authorList>
    </citation>
    <scope>NUCLEOTIDE SEQUENCE</scope>
    <source>
        <strain evidence="13">LL118</strain>
    </source>
</reference>
<dbReference type="PROSITE" id="PS52044">
    <property type="entry name" value="VLRF1"/>
    <property type="match status" value="1"/>
</dbReference>
<evidence type="ECO:0000256" key="11">
    <source>
        <dbReference type="SAM" id="MobiDB-lite"/>
    </source>
</evidence>
<dbReference type="GO" id="GO:0016787">
    <property type="term" value="F:hydrolase activity"/>
    <property type="evidence" value="ECO:0007669"/>
    <property type="project" value="UniProtKB-KW"/>
</dbReference>
<keyword evidence="4" id="KW-0540">Nuclease</keyword>
<comment type="subcellular location">
    <subcellularLocation>
        <location evidence="1">Cytoplasm</location>
    </subcellularLocation>
</comment>
<feature type="region of interest" description="Disordered" evidence="11">
    <location>
        <begin position="500"/>
        <end position="544"/>
    </location>
</feature>
<evidence type="ECO:0000256" key="3">
    <source>
        <dbReference type="ARBA" id="ARBA00022490"/>
    </source>
</evidence>
<keyword evidence="9" id="KW-0175">Coiled coil</keyword>
<comment type="caution">
    <text evidence="10">Lacks conserved residue(s) required for the propagation of feature annotation.</text>
</comment>
<organism evidence="13 14">
    <name type="scientific">Mortierella alpina</name>
    <name type="common">Oleaginous fungus</name>
    <name type="synonym">Mortierella renispora</name>
    <dbReference type="NCBI Taxonomy" id="64518"/>
    <lineage>
        <taxon>Eukaryota</taxon>
        <taxon>Fungi</taxon>
        <taxon>Fungi incertae sedis</taxon>
        <taxon>Mucoromycota</taxon>
        <taxon>Mortierellomycotina</taxon>
        <taxon>Mortierellomycetes</taxon>
        <taxon>Mortierellales</taxon>
        <taxon>Mortierellaceae</taxon>
        <taxon>Mortierella</taxon>
    </lineage>
</organism>
<evidence type="ECO:0000256" key="7">
    <source>
        <dbReference type="ARBA" id="ARBA00022801"/>
    </source>
</evidence>
<keyword evidence="7" id="KW-0378">Hydrolase</keyword>
<dbReference type="InterPro" id="IPR041175">
    <property type="entry name" value="VLRF1/Vms1"/>
</dbReference>
<feature type="domain" description="VLRF1" evidence="12">
    <location>
        <begin position="317"/>
        <end position="481"/>
    </location>
</feature>
<comment type="similarity">
    <text evidence="2 10">Belongs to the ANKZF1/VMS1 family.</text>
</comment>
<dbReference type="Pfam" id="PF18826">
    <property type="entry name" value="bVLRF1"/>
    <property type="match status" value="1"/>
</dbReference>
<evidence type="ECO:0000256" key="9">
    <source>
        <dbReference type="ARBA" id="ARBA00023054"/>
    </source>
</evidence>
<evidence type="ECO:0000313" key="13">
    <source>
        <dbReference type="EMBL" id="KAG9326924.1"/>
    </source>
</evidence>
<sequence length="544" mass="60464">MKPATQHRHKTALTKKGALQPLQDLGIFFLPDHLLSSLVSEAPTATTTPIAITSLEPSETTTQFDDALANTQVEQTPAALTSLHQRPVQKRANPSCRTCGIAELPSVEAQRKHVKSDWHQYNLKHRLLDEQAQPTSQEQFEKILQGLLTSILEGESDAGNHRDQVQTLFKNLEVTVHENELSEEADPRRRQQQRMLEQQLQEARKSPMIWFSSTLYGPTVRLGVYKNAFADRGQGHNPLELLKSIQIPVPPLPPKKKKIKRAARAGLQAKADQMELGVDLDTHNMPLVAIDQDTATLPVSIDSAEGPYLLQGLIQAQPRYWTLILLGGGHFAAMVVDLGGETNKAARQGSHARAIKVVAHKTFHRYTGKCTMNMSKSTLRKQGGTQSSHGGCNSAGALVRMYNERALKLEVQELLEGWSQWIEKSEFVFMHAPGNNRRVLFHENSVISLADREGRVRSIPFVTRRPTLTELKRVYQELATVKVQMALESHAESVCANVEPEQADPLDETRVSLEPSAKSKHSPLLSQKPFRTSQHGASLARTGA</sequence>
<evidence type="ECO:0000256" key="10">
    <source>
        <dbReference type="PROSITE-ProRule" id="PRU01389"/>
    </source>
</evidence>
<dbReference type="InterPro" id="IPR047139">
    <property type="entry name" value="ANKZ1/VMS1"/>
</dbReference>
<keyword evidence="5" id="KW-0677">Repeat</keyword>